<accession>C0EG39</accession>
<sequence length="45" mass="4922">MKPQRKITLIRTSVACDSEACKKFTFESGSKLEEQIGLSCAVSSL</sequence>
<evidence type="ECO:0000313" key="2">
    <source>
        <dbReference type="Proteomes" id="UP000003340"/>
    </source>
</evidence>
<organism evidence="1 2">
    <name type="scientific">[Clostridium] methylpentosum DSM 5476</name>
    <dbReference type="NCBI Taxonomy" id="537013"/>
    <lineage>
        <taxon>Bacteria</taxon>
        <taxon>Bacillati</taxon>
        <taxon>Bacillota</taxon>
        <taxon>Clostridia</taxon>
        <taxon>Eubacteriales</taxon>
        <taxon>Oscillospiraceae</taxon>
        <taxon>Oscillospiraceae incertae sedis</taxon>
    </lineage>
</organism>
<dbReference type="Proteomes" id="UP000003340">
    <property type="component" value="Unassembled WGS sequence"/>
</dbReference>
<evidence type="ECO:0000313" key="1">
    <source>
        <dbReference type="EMBL" id="EEG29560.1"/>
    </source>
</evidence>
<keyword evidence="2" id="KW-1185">Reference proteome</keyword>
<reference evidence="1 2" key="1">
    <citation type="submission" date="2009-01" db="EMBL/GenBank/DDBJ databases">
        <authorList>
            <person name="Fulton L."/>
            <person name="Clifton S."/>
            <person name="Fulton B."/>
            <person name="Xu J."/>
            <person name="Minx P."/>
            <person name="Pepin K.H."/>
            <person name="Johnson M."/>
            <person name="Bhonagiri V."/>
            <person name="Nash W.E."/>
            <person name="Mardis E.R."/>
            <person name="Wilson R.K."/>
        </authorList>
    </citation>
    <scope>NUCLEOTIDE SEQUENCE [LARGE SCALE GENOMIC DNA]</scope>
    <source>
        <strain evidence="1 2">DSM 5476</strain>
    </source>
</reference>
<dbReference type="HOGENOM" id="CLU_3198153_0_0_9"/>
<name>C0EG39_9FIRM</name>
<proteinExistence type="predicted"/>
<reference evidence="1 2" key="2">
    <citation type="submission" date="2009-02" db="EMBL/GenBank/DDBJ databases">
        <title>Draft genome sequence of Clostridium methylpentosum (DSM 5476).</title>
        <authorList>
            <person name="Sudarsanam P."/>
            <person name="Ley R."/>
            <person name="Guruge J."/>
            <person name="Turnbaugh P.J."/>
            <person name="Mahowald M."/>
            <person name="Liep D."/>
            <person name="Gordon J."/>
        </authorList>
    </citation>
    <scope>NUCLEOTIDE SEQUENCE [LARGE SCALE GENOMIC DNA]</scope>
    <source>
        <strain evidence="1 2">DSM 5476</strain>
    </source>
</reference>
<protein>
    <submittedName>
        <fullName evidence="1">Uncharacterized protein</fullName>
    </submittedName>
</protein>
<comment type="caution">
    <text evidence="1">The sequence shown here is derived from an EMBL/GenBank/DDBJ whole genome shotgun (WGS) entry which is preliminary data.</text>
</comment>
<dbReference type="AlphaFoldDB" id="C0EG39"/>
<dbReference type="EMBL" id="ACEC01000095">
    <property type="protein sequence ID" value="EEG29560.1"/>
    <property type="molecule type" value="Genomic_DNA"/>
</dbReference>
<dbReference type="STRING" id="537013.CLOSTMETH_02831"/>
<gene>
    <name evidence="1" type="ORF">CLOSTMETH_02831</name>
</gene>